<evidence type="ECO:0000256" key="2">
    <source>
        <dbReference type="SAM" id="MobiDB-lite"/>
    </source>
</evidence>
<evidence type="ECO:0000313" key="5">
    <source>
        <dbReference type="Proteomes" id="UP000076078"/>
    </source>
</evidence>
<keyword evidence="1" id="KW-0067">ATP-binding</keyword>
<feature type="region of interest" description="Disordered" evidence="2">
    <location>
        <begin position="65"/>
        <end position="146"/>
    </location>
</feature>
<feature type="domain" description="U-box" evidence="3">
    <location>
        <begin position="775"/>
        <end position="848"/>
    </location>
</feature>
<evidence type="ECO:0000256" key="1">
    <source>
        <dbReference type="RuleBase" id="RU363044"/>
    </source>
</evidence>
<keyword evidence="1" id="KW-0227">DNA damage</keyword>
<dbReference type="InParanoid" id="A0A152A1E1"/>
<keyword evidence="1" id="KW-0234">DNA repair</keyword>
<dbReference type="GO" id="GO:0004842">
    <property type="term" value="F:ubiquitin-protein transferase activity"/>
    <property type="evidence" value="ECO:0007669"/>
    <property type="project" value="InterPro"/>
</dbReference>
<dbReference type="SUPFAM" id="SSF52540">
    <property type="entry name" value="P-loop containing nucleoside triphosphate hydrolases"/>
    <property type="match status" value="2"/>
</dbReference>
<dbReference type="GO" id="GO:0016887">
    <property type="term" value="F:ATP hydrolysis activity"/>
    <property type="evidence" value="ECO:0007669"/>
    <property type="project" value="RHEA"/>
</dbReference>
<keyword evidence="1" id="KW-0547">Nucleotide-binding</keyword>
<dbReference type="GO" id="GO:0006281">
    <property type="term" value="P:DNA repair"/>
    <property type="evidence" value="ECO:0007669"/>
    <property type="project" value="UniProtKB-KW"/>
</dbReference>
<dbReference type="InterPro" id="IPR027417">
    <property type="entry name" value="P-loop_NTPase"/>
</dbReference>
<gene>
    <name evidence="4" type="ORF">DLAC_03854</name>
</gene>
<accession>A0A152A1E1</accession>
<dbReference type="Pfam" id="PF04564">
    <property type="entry name" value="U-box"/>
    <property type="match status" value="1"/>
</dbReference>
<comment type="catalytic activity">
    <reaction evidence="1">
        <text>ATP + H2O = ADP + phosphate + H(+)</text>
        <dbReference type="Rhea" id="RHEA:13065"/>
        <dbReference type="ChEBI" id="CHEBI:15377"/>
        <dbReference type="ChEBI" id="CHEBI:15378"/>
        <dbReference type="ChEBI" id="CHEBI:30616"/>
        <dbReference type="ChEBI" id="CHEBI:43474"/>
        <dbReference type="ChEBI" id="CHEBI:456216"/>
        <dbReference type="EC" id="5.6.2.3"/>
    </reaction>
</comment>
<dbReference type="GO" id="GO:0043139">
    <property type="term" value="F:5'-3' DNA helicase activity"/>
    <property type="evidence" value="ECO:0007669"/>
    <property type="project" value="UniProtKB-EC"/>
</dbReference>
<keyword evidence="1" id="KW-0347">Helicase</keyword>
<dbReference type="Gene3D" id="3.30.40.10">
    <property type="entry name" value="Zinc/RING finger domain, C3HC4 (zinc finger)"/>
    <property type="match status" value="1"/>
</dbReference>
<name>A0A152A1E1_TIELA</name>
<comment type="similarity">
    <text evidence="1">Belongs to the helicase family.</text>
</comment>
<comment type="cofactor">
    <cofactor evidence="1">
        <name>Mg(2+)</name>
        <dbReference type="ChEBI" id="CHEBI:18420"/>
    </cofactor>
</comment>
<dbReference type="EC" id="5.6.2.3" evidence="1"/>
<dbReference type="GO" id="GO:0000723">
    <property type="term" value="P:telomere maintenance"/>
    <property type="evidence" value="ECO:0007669"/>
    <property type="project" value="InterPro"/>
</dbReference>
<reference evidence="4 5" key="1">
    <citation type="submission" date="2015-12" db="EMBL/GenBank/DDBJ databases">
        <title>Dictyostelia acquired genes for synthesis and detection of signals that induce cell-type specialization by lateral gene transfer from prokaryotes.</title>
        <authorList>
            <person name="Gloeckner G."/>
            <person name="Schaap P."/>
        </authorList>
    </citation>
    <scope>NUCLEOTIDE SEQUENCE [LARGE SCALE GENOMIC DNA]</scope>
    <source>
        <strain evidence="4 5">TK</strain>
    </source>
</reference>
<evidence type="ECO:0000259" key="3">
    <source>
        <dbReference type="PROSITE" id="PS51698"/>
    </source>
</evidence>
<dbReference type="CDD" id="cd16655">
    <property type="entry name" value="RING-Ubox_WDSUB1-like"/>
    <property type="match status" value="1"/>
</dbReference>
<dbReference type="InterPro" id="IPR010285">
    <property type="entry name" value="DNA_helicase_pif1-like_DEAD"/>
</dbReference>
<dbReference type="InterPro" id="IPR003613">
    <property type="entry name" value="Ubox_domain"/>
</dbReference>
<dbReference type="InterPro" id="IPR051055">
    <property type="entry name" value="PIF1_helicase"/>
</dbReference>
<dbReference type="GO" id="GO:0006310">
    <property type="term" value="P:DNA recombination"/>
    <property type="evidence" value="ECO:0007669"/>
    <property type="project" value="UniProtKB-KW"/>
</dbReference>
<dbReference type="EMBL" id="LODT01000020">
    <property type="protein sequence ID" value="KYQ99890.1"/>
    <property type="molecule type" value="Genomic_DNA"/>
</dbReference>
<dbReference type="PROSITE" id="PS51698">
    <property type="entry name" value="U_BOX"/>
    <property type="match status" value="1"/>
</dbReference>
<dbReference type="AlphaFoldDB" id="A0A152A1E1"/>
<dbReference type="Pfam" id="PF05970">
    <property type="entry name" value="PIF1"/>
    <property type="match status" value="1"/>
</dbReference>
<dbReference type="PANTHER" id="PTHR47642">
    <property type="entry name" value="ATP-DEPENDENT DNA HELICASE"/>
    <property type="match status" value="1"/>
</dbReference>
<evidence type="ECO:0000313" key="4">
    <source>
        <dbReference type="EMBL" id="KYQ99890.1"/>
    </source>
</evidence>
<dbReference type="SUPFAM" id="SSF57850">
    <property type="entry name" value="RING/U-box"/>
    <property type="match status" value="1"/>
</dbReference>
<dbReference type="GO" id="GO:0005524">
    <property type="term" value="F:ATP binding"/>
    <property type="evidence" value="ECO:0007669"/>
    <property type="project" value="UniProtKB-KW"/>
</dbReference>
<keyword evidence="1" id="KW-0378">Hydrolase</keyword>
<dbReference type="OrthoDB" id="19611at2759"/>
<dbReference type="Pfam" id="PF21530">
    <property type="entry name" value="Pif1_2B_dom"/>
    <property type="match status" value="1"/>
</dbReference>
<organism evidence="4 5">
    <name type="scientific">Tieghemostelium lacteum</name>
    <name type="common">Slime mold</name>
    <name type="synonym">Dictyostelium lacteum</name>
    <dbReference type="NCBI Taxonomy" id="361077"/>
    <lineage>
        <taxon>Eukaryota</taxon>
        <taxon>Amoebozoa</taxon>
        <taxon>Evosea</taxon>
        <taxon>Eumycetozoa</taxon>
        <taxon>Dictyostelia</taxon>
        <taxon>Dictyosteliales</taxon>
        <taxon>Raperosteliaceae</taxon>
        <taxon>Tieghemostelium</taxon>
    </lineage>
</organism>
<dbReference type="OMA" id="IGNILME"/>
<feature type="compositionally biased region" description="Basic and acidic residues" evidence="2">
    <location>
        <begin position="65"/>
        <end position="75"/>
    </location>
</feature>
<keyword evidence="1" id="KW-0233">DNA recombination</keyword>
<dbReference type="SMART" id="SM00504">
    <property type="entry name" value="Ubox"/>
    <property type="match status" value="1"/>
</dbReference>
<dbReference type="Gene3D" id="3.40.50.300">
    <property type="entry name" value="P-loop containing nucleotide triphosphate hydrolases"/>
    <property type="match status" value="1"/>
</dbReference>
<dbReference type="STRING" id="361077.A0A152A1E1"/>
<proteinExistence type="inferred from homology"/>
<dbReference type="GO" id="GO:0016567">
    <property type="term" value="P:protein ubiquitination"/>
    <property type="evidence" value="ECO:0007669"/>
    <property type="project" value="InterPro"/>
</dbReference>
<dbReference type="CDD" id="cd18809">
    <property type="entry name" value="SF1_C_RecD"/>
    <property type="match status" value="1"/>
</dbReference>
<dbReference type="CDD" id="cd18037">
    <property type="entry name" value="DEXSc_Pif1_like"/>
    <property type="match status" value="1"/>
</dbReference>
<dbReference type="InterPro" id="IPR013083">
    <property type="entry name" value="Znf_RING/FYVE/PHD"/>
</dbReference>
<feature type="compositionally biased region" description="Low complexity" evidence="2">
    <location>
        <begin position="100"/>
        <end position="117"/>
    </location>
</feature>
<keyword evidence="5" id="KW-1185">Reference proteome</keyword>
<comment type="caution">
    <text evidence="4">The sequence shown here is derived from an EMBL/GenBank/DDBJ whole genome shotgun (WGS) entry which is preliminary data.</text>
</comment>
<protein>
    <recommendedName>
        <fullName evidence="1">ATP-dependent DNA helicase</fullName>
        <ecNumber evidence="1">5.6.2.3</ecNumber>
    </recommendedName>
</protein>
<dbReference type="InterPro" id="IPR049163">
    <property type="entry name" value="Pif1-like_2B_dom"/>
</dbReference>
<dbReference type="PANTHER" id="PTHR47642:SF7">
    <property type="entry name" value="ATP-DEPENDENT DNA HELICASE PIF1"/>
    <property type="match status" value="1"/>
</dbReference>
<sequence length="848" mass="97125">MNKKRTSIEEVINLDEDEWEEEFKPVNDSRSDYDDDIDSLILDYIPITKKPKDKQISKNLIDDIRDTSTDNHNGHTDNSISLNKFVPGPQKPNYNTTPLKLNPNSSTVSSSKLPSPKNLAVSPPNHLKPPIKKFKPDNNNNNTIDSNDRYHDRCVVSGDISDILKDNDVISFEETLELMEAEILKKFEKQEPTNPFVYDKSFFNEKQMKVYDYVVKERANVFFTGPGGTGKSYLLHVLVKELNEMGITTFVTATTGIAALNISGTTIHSFAGIRLGNEPFQVLLNSAYGKKKNWKEAEVLIIDEVSMLDGELFDNLEKIARLIRLKGNLKRGYRQKDRYPDPKNLPWGGIQIVLSGDFYQLPPVPNLKNDLNAPPDTDQCLVKKRKLCFEGEQWASSIEATVELQEIYRQKDTYFSNILSKIRIGKIDSDIMDALKTCQKPIKIKNGIQPTILYTTNMRVEEKNLYYLNQIQNEILEYDAQDKLAADEGLDEKKTTFLQVVFENSKKNCLAQSRIILKKGAQIMLVRNISSKLVNGSRGVVIGFVDLSPEKLTKIFEKLERNEPPMESWQQEKMRDILKLASTYLKNSKHHCLPIVRFVSGEIEIIKPEAYSVYFEGAERIYRLQIPIKLAWAVTIHKSQGLSLDFAQISLSRVFENGQTYVALSRVRSLEGLQILDDIPMSCFKVDNKVTQFYTKLRKLEIAQNVDEANSNNRDDNHSFTKNNNMNYNNNINNINNNSVNIQQKQLQLQIPNRMSNQSNAMVQNHFFNISDPNTIPMYFKCPIGNILMEHPVIAPDGYTYDRSTLLEYLKDKNISFITGKPFHISIFIPNKNLEAQIEEWKSITGRK</sequence>
<dbReference type="Proteomes" id="UP000076078">
    <property type="component" value="Unassembled WGS sequence"/>
</dbReference>